<dbReference type="PROSITE" id="PS50297">
    <property type="entry name" value="ANK_REP_REGION"/>
    <property type="match status" value="8"/>
</dbReference>
<protein>
    <recommendedName>
        <fullName evidence="8">NACHT domain-containing protein</fullName>
    </recommendedName>
</protein>
<dbReference type="InterPro" id="IPR036770">
    <property type="entry name" value="Ankyrin_rpt-contain_sf"/>
</dbReference>
<dbReference type="SUPFAM" id="SSF52540">
    <property type="entry name" value="P-loop containing nucleoside triphosphate hydrolases"/>
    <property type="match status" value="1"/>
</dbReference>
<evidence type="ECO:0000256" key="2">
    <source>
        <dbReference type="PROSITE-ProRule" id="PRU00023"/>
    </source>
</evidence>
<feature type="domain" description="GPI inositol-deacylase winged helix" evidence="4">
    <location>
        <begin position="591"/>
        <end position="665"/>
    </location>
</feature>
<name>A0A9P4T4U9_CURKU</name>
<evidence type="ECO:0000259" key="4">
    <source>
        <dbReference type="Pfam" id="PF22939"/>
    </source>
</evidence>
<feature type="compositionally biased region" description="Pro residues" evidence="3">
    <location>
        <begin position="22"/>
        <end position="39"/>
    </location>
</feature>
<organism evidence="6 7">
    <name type="scientific">Curvularia kusanoi</name>
    <name type="common">Cochliobolus kusanoi</name>
    <dbReference type="NCBI Taxonomy" id="90978"/>
    <lineage>
        <taxon>Eukaryota</taxon>
        <taxon>Fungi</taxon>
        <taxon>Dikarya</taxon>
        <taxon>Ascomycota</taxon>
        <taxon>Pezizomycotina</taxon>
        <taxon>Dothideomycetes</taxon>
        <taxon>Pleosporomycetidae</taxon>
        <taxon>Pleosporales</taxon>
        <taxon>Pleosporineae</taxon>
        <taxon>Pleosporaceae</taxon>
        <taxon>Curvularia</taxon>
    </lineage>
</organism>
<keyword evidence="7" id="KW-1185">Reference proteome</keyword>
<keyword evidence="2" id="KW-0040">ANK repeat</keyword>
<dbReference type="Gene3D" id="3.40.50.300">
    <property type="entry name" value="P-loop containing nucleotide triphosphate hydrolases"/>
    <property type="match status" value="1"/>
</dbReference>
<dbReference type="EMBL" id="SWKU01000036">
    <property type="protein sequence ID" value="KAF2994958.1"/>
    <property type="molecule type" value="Genomic_DNA"/>
</dbReference>
<dbReference type="PROSITE" id="PS50088">
    <property type="entry name" value="ANK_REPEAT"/>
    <property type="match status" value="10"/>
</dbReference>
<keyword evidence="1" id="KW-0677">Repeat</keyword>
<dbReference type="Pfam" id="PF13637">
    <property type="entry name" value="Ank_4"/>
    <property type="match status" value="1"/>
</dbReference>
<dbReference type="Pfam" id="PF24883">
    <property type="entry name" value="NPHP3_N"/>
    <property type="match status" value="1"/>
</dbReference>
<feature type="repeat" description="ANK" evidence="2">
    <location>
        <begin position="800"/>
        <end position="832"/>
    </location>
</feature>
<dbReference type="OrthoDB" id="4772757at2759"/>
<dbReference type="SMART" id="SM00248">
    <property type="entry name" value="ANK"/>
    <property type="match status" value="11"/>
</dbReference>
<feature type="repeat" description="ANK" evidence="2">
    <location>
        <begin position="833"/>
        <end position="865"/>
    </location>
</feature>
<dbReference type="InterPro" id="IPR054471">
    <property type="entry name" value="GPIID_WHD"/>
</dbReference>
<dbReference type="InterPro" id="IPR056884">
    <property type="entry name" value="NPHP3-like_N"/>
</dbReference>
<gene>
    <name evidence="6" type="ORF">E8E13_002790</name>
</gene>
<feature type="compositionally biased region" description="Low complexity" evidence="3">
    <location>
        <begin position="1196"/>
        <end position="1205"/>
    </location>
</feature>
<feature type="region of interest" description="Disordered" evidence="3">
    <location>
        <begin position="1"/>
        <end position="50"/>
    </location>
</feature>
<accession>A0A9P4T4U9</accession>
<dbReference type="InterPro" id="IPR002110">
    <property type="entry name" value="Ankyrin_rpt"/>
</dbReference>
<dbReference type="AlphaFoldDB" id="A0A9P4T4U9"/>
<feature type="repeat" description="ANK" evidence="2">
    <location>
        <begin position="905"/>
        <end position="933"/>
    </location>
</feature>
<comment type="caution">
    <text evidence="6">The sequence shown here is derived from an EMBL/GenBank/DDBJ whole genome shotgun (WGS) entry which is preliminary data.</text>
</comment>
<evidence type="ECO:0000313" key="7">
    <source>
        <dbReference type="Proteomes" id="UP000801428"/>
    </source>
</evidence>
<proteinExistence type="predicted"/>
<dbReference type="PRINTS" id="PR01415">
    <property type="entry name" value="ANKYRIN"/>
</dbReference>
<dbReference type="Pfam" id="PF00023">
    <property type="entry name" value="Ank"/>
    <property type="match status" value="1"/>
</dbReference>
<dbReference type="Pfam" id="PF12796">
    <property type="entry name" value="Ank_2"/>
    <property type="match status" value="3"/>
</dbReference>
<feature type="domain" description="Nephrocystin 3-like N-terminal" evidence="5">
    <location>
        <begin position="306"/>
        <end position="469"/>
    </location>
</feature>
<reference evidence="6" key="1">
    <citation type="submission" date="2019-04" db="EMBL/GenBank/DDBJ databases">
        <title>Sequencing of skin fungus with MAO and IRED activity.</title>
        <authorList>
            <person name="Marsaioli A.J."/>
            <person name="Bonatto J.M.C."/>
            <person name="Reis Junior O."/>
        </authorList>
    </citation>
    <scope>NUCLEOTIDE SEQUENCE</scope>
    <source>
        <strain evidence="6">30M1</strain>
    </source>
</reference>
<dbReference type="Proteomes" id="UP000801428">
    <property type="component" value="Unassembled WGS sequence"/>
</dbReference>
<evidence type="ECO:0008006" key="8">
    <source>
        <dbReference type="Google" id="ProtNLM"/>
    </source>
</evidence>
<sequence length="1211" mass="133604">MGRKRDLVRAWLKPDSASPVVSPTPPRGSSPAPPPPVSSPPASNAASPVTKTSKYSVLDKAFTKASEKVPETEKVAFVQASKTIDEKNLLTRVRAYDAAHKDTSSFRPHADRLSKFLDLLNRFMGGVAIGIQASPEISSLVVGSVRIVIDLALRFSLYFVKLTNMICEFEEYLSLLEQYAKAADIAIVERTVVNAYATLIEFSWKARRLFIDAAGNERKRISFRVFMRQHWEPFESEFVTIKEDLQRHFNELSHCVQALHFDFARKAELARRQAEAKKERSEFLNWLSSVDFEKTHQDTFAKKHEDTCDWLIQQVKYKEWLNTPASSLLWCHGKPGIGKSVLASNVIEDITLRVGLREDAALCFAYYNYQNVQLKDLHQVVGSLIKQVCRRKNSVPRSLLQIKEDAFSSSLVGTQDIFLSLTEDLSEVYVVFDALDECPEQERGEVLQFITGIMTAQGQCKIRVFVTSREEMDIKHAFADKSFPSIHILAESVTADIETYTRSQVEKLWAGVNGKTLYINNDELQEKIIQTLASKAAGMFLWVNLQLDSLCQASKAHQDAVVEAALESLPQGLSNTYARILDKVEAQTPYMRELALMCLSWTIYAERPLTIDELRAALTINLRHESRQDLHIDSSQVILEACGNLLEKVGNFIRPIHYTVQEYMTTAIKGPLPHTIRAQLLDSRAVHIDLSLACLFLIRKFAFRTSSRHHSLIYEFDQFADYAFQTFDCHIAQCGEPSVEIMSELDTIMQQNSAFLAYIVRRRVRDFNPAKIMVTPGTLVYSSHLYHVPSVRQKWCDGTSPKYALHLAASARLPTAVIRLLQAGYDVNEKDSYGQTPLYFACMGSAVETAQILIHHQADINVQGGQYGSPLQAASVVGSEQLVKLLLDNNADVNTQPEHGFCGQALQAASFWGHKEVVKMLLAAGADVNARGGCYGSALHAASFWGDEEIINILIASGADVHARGESCGSVLLGASACGHEQVIKLLLAAGADVNVQGGRYRNALNQASSAGRWEVVKILVANGAHVNAVDEKHGSALMVASGSGHEQVVRILLAAGADVNVQGGEYGSALHVASLWGKEAIVKMLIASGADVNADAKVAVREINLKEEKHCFGSALLLASYRGHEQVVQILLDAGADVNARGVDVNAKDGSSYGALWVASDRGHQQVVQILLAAGAQDDRRLGDGQSSSGDWETETSSDSWSSASDEEAF</sequence>
<feature type="repeat" description="ANK" evidence="2">
    <location>
        <begin position="1115"/>
        <end position="1144"/>
    </location>
</feature>
<feature type="repeat" description="ANK" evidence="2">
    <location>
        <begin position="1033"/>
        <end position="1065"/>
    </location>
</feature>
<evidence type="ECO:0000256" key="1">
    <source>
        <dbReference type="ARBA" id="ARBA00022737"/>
    </source>
</evidence>
<evidence type="ECO:0000256" key="3">
    <source>
        <dbReference type="SAM" id="MobiDB-lite"/>
    </source>
</evidence>
<dbReference type="PANTHER" id="PTHR10039">
    <property type="entry name" value="AMELOGENIN"/>
    <property type="match status" value="1"/>
</dbReference>
<dbReference type="SUPFAM" id="SSF48403">
    <property type="entry name" value="Ankyrin repeat"/>
    <property type="match status" value="1"/>
</dbReference>
<feature type="repeat" description="ANK" evidence="2">
    <location>
        <begin position="967"/>
        <end position="999"/>
    </location>
</feature>
<feature type="repeat" description="ANK" evidence="2">
    <location>
        <begin position="937"/>
        <end position="966"/>
    </location>
</feature>
<dbReference type="Gene3D" id="1.25.40.20">
    <property type="entry name" value="Ankyrin repeat-containing domain"/>
    <property type="match status" value="3"/>
</dbReference>
<feature type="repeat" description="ANK" evidence="2">
    <location>
        <begin position="1066"/>
        <end position="1098"/>
    </location>
</feature>
<dbReference type="Pfam" id="PF22939">
    <property type="entry name" value="WHD_GPIID"/>
    <property type="match status" value="1"/>
</dbReference>
<feature type="repeat" description="ANK" evidence="2">
    <location>
        <begin position="1000"/>
        <end position="1032"/>
    </location>
</feature>
<feature type="repeat" description="ANK" evidence="2">
    <location>
        <begin position="866"/>
        <end position="898"/>
    </location>
</feature>
<feature type="region of interest" description="Disordered" evidence="3">
    <location>
        <begin position="1180"/>
        <end position="1211"/>
    </location>
</feature>
<evidence type="ECO:0000313" key="6">
    <source>
        <dbReference type="EMBL" id="KAF2994958.1"/>
    </source>
</evidence>
<dbReference type="InterPro" id="IPR027417">
    <property type="entry name" value="P-loop_NTPase"/>
</dbReference>
<evidence type="ECO:0000259" key="5">
    <source>
        <dbReference type="Pfam" id="PF24883"/>
    </source>
</evidence>